<feature type="domain" description="Concentrative nucleoside transporter N-terminal" evidence="8">
    <location>
        <begin position="8"/>
        <end position="80"/>
    </location>
</feature>
<dbReference type="Pfam" id="PF07670">
    <property type="entry name" value="Gate"/>
    <property type="match status" value="1"/>
</dbReference>
<keyword evidence="4 7" id="KW-0812">Transmembrane</keyword>
<protein>
    <submittedName>
        <fullName evidence="11">Putative Na+(H+)/nucleoside cotransporter</fullName>
    </submittedName>
</protein>
<name>A0A1S7LH32_MAGMO</name>
<keyword evidence="3" id="KW-1003">Cell membrane</keyword>
<evidence type="ECO:0000256" key="3">
    <source>
        <dbReference type="ARBA" id="ARBA00022475"/>
    </source>
</evidence>
<feature type="transmembrane region" description="Helical" evidence="7">
    <location>
        <begin position="300"/>
        <end position="317"/>
    </location>
</feature>
<keyword evidence="6 7" id="KW-0472">Membrane</keyword>
<dbReference type="Pfam" id="PF01773">
    <property type="entry name" value="Nucleos_tra2_N"/>
    <property type="match status" value="1"/>
</dbReference>
<proteinExistence type="inferred from homology"/>
<feature type="transmembrane region" description="Helical" evidence="7">
    <location>
        <begin position="174"/>
        <end position="196"/>
    </location>
</feature>
<evidence type="ECO:0000256" key="2">
    <source>
        <dbReference type="ARBA" id="ARBA00009033"/>
    </source>
</evidence>
<evidence type="ECO:0000259" key="10">
    <source>
        <dbReference type="Pfam" id="PF07670"/>
    </source>
</evidence>
<feature type="transmembrane region" description="Helical" evidence="7">
    <location>
        <begin position="208"/>
        <end position="227"/>
    </location>
</feature>
<dbReference type="InterPro" id="IPR008276">
    <property type="entry name" value="C_nuclsd_transpt"/>
</dbReference>
<organism evidence="11">
    <name type="scientific">Magnetococcus massalia (strain MO-1)</name>
    <dbReference type="NCBI Taxonomy" id="451514"/>
    <lineage>
        <taxon>Bacteria</taxon>
        <taxon>Pseudomonadati</taxon>
        <taxon>Pseudomonadota</taxon>
        <taxon>Magnetococcia</taxon>
        <taxon>Magnetococcales</taxon>
        <taxon>Magnetococcaceae</taxon>
        <taxon>Magnetococcus</taxon>
    </lineage>
</organism>
<feature type="transmembrane region" description="Helical" evidence="7">
    <location>
        <begin position="396"/>
        <end position="415"/>
    </location>
</feature>
<dbReference type="EMBL" id="LO017727">
    <property type="protein sequence ID" value="CRH06272.1"/>
    <property type="molecule type" value="Genomic_DNA"/>
</dbReference>
<dbReference type="GO" id="GO:0015293">
    <property type="term" value="F:symporter activity"/>
    <property type="evidence" value="ECO:0007669"/>
    <property type="project" value="TreeGrafter"/>
</dbReference>
<feature type="transmembrane region" description="Helical" evidence="7">
    <location>
        <begin position="262"/>
        <end position="280"/>
    </location>
</feature>
<dbReference type="InterPro" id="IPR011642">
    <property type="entry name" value="Gate_dom"/>
</dbReference>
<gene>
    <name evidence="11" type="ORF">MAGMO_2103</name>
</gene>
<evidence type="ECO:0000256" key="7">
    <source>
        <dbReference type="SAM" id="Phobius"/>
    </source>
</evidence>
<feature type="transmembrane region" description="Helical" evidence="7">
    <location>
        <begin position="141"/>
        <end position="162"/>
    </location>
</feature>
<evidence type="ECO:0000313" key="11">
    <source>
        <dbReference type="EMBL" id="CRH06272.1"/>
    </source>
</evidence>
<evidence type="ECO:0000256" key="6">
    <source>
        <dbReference type="ARBA" id="ARBA00023136"/>
    </source>
</evidence>
<evidence type="ECO:0000259" key="9">
    <source>
        <dbReference type="Pfam" id="PF07662"/>
    </source>
</evidence>
<dbReference type="PANTHER" id="PTHR10590:SF4">
    <property type="entry name" value="SOLUTE CARRIER FAMILY 28 MEMBER 3"/>
    <property type="match status" value="1"/>
</dbReference>
<feature type="transmembrane region" description="Helical" evidence="7">
    <location>
        <begin position="30"/>
        <end position="49"/>
    </location>
</feature>
<comment type="subcellular location">
    <subcellularLocation>
        <location evidence="1">Cell membrane</location>
        <topology evidence="1">Multi-pass membrane protein</topology>
    </subcellularLocation>
</comment>
<evidence type="ECO:0000256" key="1">
    <source>
        <dbReference type="ARBA" id="ARBA00004651"/>
    </source>
</evidence>
<dbReference type="AlphaFoldDB" id="A0A1S7LH32"/>
<feature type="domain" description="Nucleoside transporter/FeoB GTPase Gate" evidence="10">
    <location>
        <begin position="100"/>
        <end position="199"/>
    </location>
</feature>
<evidence type="ECO:0000256" key="5">
    <source>
        <dbReference type="ARBA" id="ARBA00022989"/>
    </source>
</evidence>
<dbReference type="PANTHER" id="PTHR10590">
    <property type="entry name" value="SODIUM/NUCLEOSIDE COTRANSPORTER"/>
    <property type="match status" value="1"/>
</dbReference>
<reference evidence="11" key="1">
    <citation type="submission" date="2015-04" db="EMBL/GenBank/DDBJ databases">
        <authorList>
            <person name="Syromyatnikov M.Y."/>
            <person name="Popov V.N."/>
        </authorList>
    </citation>
    <scope>NUCLEOTIDE SEQUENCE</scope>
    <source>
        <strain evidence="11">MO-1</strain>
    </source>
</reference>
<dbReference type="Pfam" id="PF07662">
    <property type="entry name" value="Nucleos_tra2_C"/>
    <property type="match status" value="1"/>
</dbReference>
<dbReference type="InterPro" id="IPR011657">
    <property type="entry name" value="CNT_C_dom"/>
</dbReference>
<comment type="similarity">
    <text evidence="2">Belongs to the concentrative nucleoside transporter (CNT) (TC 2.A.41) family.</text>
</comment>
<dbReference type="GO" id="GO:0005337">
    <property type="term" value="F:nucleoside transmembrane transporter activity"/>
    <property type="evidence" value="ECO:0007669"/>
    <property type="project" value="InterPro"/>
</dbReference>
<dbReference type="GO" id="GO:0005886">
    <property type="term" value="C:plasma membrane"/>
    <property type="evidence" value="ECO:0007669"/>
    <property type="project" value="UniProtKB-SubCell"/>
</dbReference>
<evidence type="ECO:0000256" key="4">
    <source>
        <dbReference type="ARBA" id="ARBA00022692"/>
    </source>
</evidence>
<accession>A0A1S7LH32</accession>
<keyword evidence="5 7" id="KW-1133">Transmembrane helix</keyword>
<evidence type="ECO:0000259" key="8">
    <source>
        <dbReference type="Pfam" id="PF01773"/>
    </source>
</evidence>
<feature type="transmembrane region" description="Helical" evidence="7">
    <location>
        <begin position="359"/>
        <end position="381"/>
    </location>
</feature>
<dbReference type="InterPro" id="IPR002668">
    <property type="entry name" value="CNT_N_dom"/>
</dbReference>
<sequence>MPSQSLLALLLFPLVAWLFSEHRSAVKPRMVMVGIALQLGLGALLLGVAPIHEALMQLNGVVEAIQQATAAGSQFLFGYLAGGSAPYEAAHPQNSFIFAIQALPIILLMSVLSALLFHWGILQRVVWLFSWLLERSMKVSGALGLSAAANVFVGMVEAPLLVRPYLERMSRAELFALMSCGMATVAGTVLVFYASVIGPVLPGALGHLLTASVISVPAALTMGLIMVPEQDGAMALKVELPRAESQTVMDAIVRGTRSGTELLIQIAAMLLVLVALVKLANITLGMLPTVLNDPITLERMLGWVMAPVVWLMGIPWSEATTAGALMGTKTVLNELIAYLHMAQLPVDALSERSRMIMTYALCGFANLGSLGIMVGGFTAMLPSRRDEILSLAPKTLLSGTLATLMTGAIAGLFYAG</sequence>
<feature type="domain" description="Concentrative nucleoside transporter C-terminal" evidence="9">
    <location>
        <begin position="207"/>
        <end position="411"/>
    </location>
</feature>
<feature type="transmembrane region" description="Helical" evidence="7">
    <location>
        <begin position="96"/>
        <end position="121"/>
    </location>
</feature>